<dbReference type="InterPro" id="IPR015943">
    <property type="entry name" value="WD40/YVTN_repeat-like_dom_sf"/>
</dbReference>
<gene>
    <name evidence="2" type="ORF">FK529_09540</name>
</gene>
<dbReference type="SUPFAM" id="SSF50998">
    <property type="entry name" value="Quinoprotein alcohol dehydrogenase-like"/>
    <property type="match status" value="1"/>
</dbReference>
<sequence>MRLGRRALTLGATVVAAAVLVSCTPDTTWGYADDSAAWPGMYGDSRNSSYAEKDAAASLVPAWTRGLVGPNTVQPAISNRGIVSVTARTGTGCSTFNLELTVGRKTYCRRDAAGADLQAPLVDQFEYTYLGVPGWLYSFNADNQVRWRYPTAGTPLWIKLAGDNTVLAVTHLGQVVLVDTHAGDAAGAAIGLFPQVSANANGAGLQDCATNGPGCPVSGPPAVDTQAERAFVVVGAGSGASGPDQRGGRGPSKVMAIDYDKNGGDRHDLRYAWERADLPDGAIGSPALSSDRSTLYVNLRGQKLAALDAKTGATKWTHDLGYQSTLPPSVSPDGTVIPAAPGLHRAPFVALKDEGSSVREAFRRTDVAFVSPATQIRGGVGYAVGRSWAAVQTQLIEFRTDTGTTLRTFDLPDSVTSTSGVSIGPDGELVTVGNDGTVFAFTSGRRTGDSVAK</sequence>
<proteinExistence type="predicted"/>
<evidence type="ECO:0000313" key="3">
    <source>
        <dbReference type="Proteomes" id="UP000317291"/>
    </source>
</evidence>
<feature type="chain" id="PRO_5038992887" description="PQQ-binding-like beta-propeller repeat protein" evidence="1">
    <location>
        <begin position="18"/>
        <end position="453"/>
    </location>
</feature>
<dbReference type="Proteomes" id="UP000317291">
    <property type="component" value="Unassembled WGS sequence"/>
</dbReference>
<dbReference type="AlphaFoldDB" id="A0A5C5R9T4"/>
<dbReference type="EMBL" id="VIGW01000004">
    <property type="protein sequence ID" value="TWS19432.1"/>
    <property type="molecule type" value="Genomic_DNA"/>
</dbReference>
<dbReference type="OrthoDB" id="6189277at2"/>
<feature type="signal peptide" evidence="1">
    <location>
        <begin position="1"/>
        <end position="17"/>
    </location>
</feature>
<dbReference type="RefSeq" id="WP_146560756.1">
    <property type="nucleotide sequence ID" value="NZ_VIGW01000004.1"/>
</dbReference>
<evidence type="ECO:0000313" key="2">
    <source>
        <dbReference type="EMBL" id="TWS19432.1"/>
    </source>
</evidence>
<reference evidence="2 3" key="1">
    <citation type="submission" date="2019-06" db="EMBL/GenBank/DDBJ databases">
        <title>Tsukamurella conjunctivitidis sp. nov., Tsukamurella assacharolytica sp. nov. and Tsukamurella sputae sp. nov. isolated from patients with conjunctivitis, bacteraemia (lymphoma) and respiratory infection (sputum) in Hong Kong.</title>
        <authorList>
            <person name="Teng J.L.L."/>
            <person name="Lee H.H."/>
            <person name="Fong J.Y.H."/>
            <person name="Fok K.M.N."/>
            <person name="Lau S.K.P."/>
            <person name="Woo P.C.Y."/>
        </authorList>
    </citation>
    <scope>NUCLEOTIDE SEQUENCE [LARGE SCALE GENOMIC DNA]</scope>
    <source>
        <strain evidence="2 3">HKU71</strain>
    </source>
</reference>
<evidence type="ECO:0000256" key="1">
    <source>
        <dbReference type="SAM" id="SignalP"/>
    </source>
</evidence>
<name>A0A5C5R9T4_9ACTN</name>
<organism evidence="2 3">
    <name type="scientific">Tsukamurella asaccharolytica</name>
    <dbReference type="NCBI Taxonomy" id="2592067"/>
    <lineage>
        <taxon>Bacteria</taxon>
        <taxon>Bacillati</taxon>
        <taxon>Actinomycetota</taxon>
        <taxon>Actinomycetes</taxon>
        <taxon>Mycobacteriales</taxon>
        <taxon>Tsukamurellaceae</taxon>
        <taxon>Tsukamurella</taxon>
    </lineage>
</organism>
<keyword evidence="1" id="KW-0732">Signal</keyword>
<dbReference type="Gene3D" id="2.130.10.10">
    <property type="entry name" value="YVTN repeat-like/Quinoprotein amine dehydrogenase"/>
    <property type="match status" value="1"/>
</dbReference>
<protein>
    <recommendedName>
        <fullName evidence="4">PQQ-binding-like beta-propeller repeat protein</fullName>
    </recommendedName>
</protein>
<evidence type="ECO:0008006" key="4">
    <source>
        <dbReference type="Google" id="ProtNLM"/>
    </source>
</evidence>
<dbReference type="PROSITE" id="PS51257">
    <property type="entry name" value="PROKAR_LIPOPROTEIN"/>
    <property type="match status" value="1"/>
</dbReference>
<comment type="caution">
    <text evidence="2">The sequence shown here is derived from an EMBL/GenBank/DDBJ whole genome shotgun (WGS) entry which is preliminary data.</text>
</comment>
<keyword evidence="3" id="KW-1185">Reference proteome</keyword>
<accession>A0A5C5R9T4</accession>
<dbReference type="InterPro" id="IPR011047">
    <property type="entry name" value="Quinoprotein_ADH-like_sf"/>
</dbReference>